<name>A0A914Y1N4_9BILA</name>
<dbReference type="AlphaFoldDB" id="A0A914Y1N4"/>
<proteinExistence type="predicted"/>
<evidence type="ECO:0000256" key="1">
    <source>
        <dbReference type="SAM" id="MobiDB-lite"/>
    </source>
</evidence>
<reference evidence="3" key="1">
    <citation type="submission" date="2022-11" db="UniProtKB">
        <authorList>
            <consortium name="WormBaseParasite"/>
        </authorList>
    </citation>
    <scope>IDENTIFICATION</scope>
</reference>
<evidence type="ECO:0000313" key="2">
    <source>
        <dbReference type="Proteomes" id="UP000887577"/>
    </source>
</evidence>
<dbReference type="WBParaSite" id="PSU_v2.g1337.t1">
    <property type="protein sequence ID" value="PSU_v2.g1337.t1"/>
    <property type="gene ID" value="PSU_v2.g1337"/>
</dbReference>
<dbReference type="Proteomes" id="UP000887577">
    <property type="component" value="Unplaced"/>
</dbReference>
<feature type="region of interest" description="Disordered" evidence="1">
    <location>
        <begin position="133"/>
        <end position="168"/>
    </location>
</feature>
<organism evidence="2 3">
    <name type="scientific">Panagrolaimus superbus</name>
    <dbReference type="NCBI Taxonomy" id="310955"/>
    <lineage>
        <taxon>Eukaryota</taxon>
        <taxon>Metazoa</taxon>
        <taxon>Ecdysozoa</taxon>
        <taxon>Nematoda</taxon>
        <taxon>Chromadorea</taxon>
        <taxon>Rhabditida</taxon>
        <taxon>Tylenchina</taxon>
        <taxon>Panagrolaimomorpha</taxon>
        <taxon>Panagrolaimoidea</taxon>
        <taxon>Panagrolaimidae</taxon>
        <taxon>Panagrolaimus</taxon>
    </lineage>
</organism>
<keyword evidence="2" id="KW-1185">Reference proteome</keyword>
<protein>
    <submittedName>
        <fullName evidence="3">Uncharacterized protein</fullName>
    </submittedName>
</protein>
<feature type="region of interest" description="Disordered" evidence="1">
    <location>
        <begin position="1"/>
        <end position="24"/>
    </location>
</feature>
<sequence length="168" mass="19463">MSNSWNPGRPTYYRNRQYGQESENERRKRSFVIIGLPELPGGSENEMREQDHLAAMDIVRFLGINDDIRRTHVKRARNGPVLIITLESIESRDLIIKRSHFLRSIQETRHLKLDKAYTVQDIVQQFGGLQLNNYPSNRNSGYDRNEGGSVRRNTNNPRGNPHGGGNYW</sequence>
<evidence type="ECO:0000313" key="3">
    <source>
        <dbReference type="WBParaSite" id="PSU_v2.g1337.t1"/>
    </source>
</evidence>
<feature type="compositionally biased region" description="Low complexity" evidence="1">
    <location>
        <begin position="151"/>
        <end position="160"/>
    </location>
</feature>
<accession>A0A914Y1N4</accession>